<organism evidence="1 2">
    <name type="scientific">Clostridium bornimense</name>
    <dbReference type="NCBI Taxonomy" id="1216932"/>
    <lineage>
        <taxon>Bacteria</taxon>
        <taxon>Bacillati</taxon>
        <taxon>Bacillota</taxon>
        <taxon>Clostridia</taxon>
        <taxon>Eubacteriales</taxon>
        <taxon>Clostridiaceae</taxon>
        <taxon>Clostridium</taxon>
    </lineage>
</organism>
<gene>
    <name evidence="1" type="ORF">CM240_2264</name>
</gene>
<reference evidence="1 2" key="1">
    <citation type="submission" date="2013-11" db="EMBL/GenBank/DDBJ databases">
        <title>Complete genome sequence of Clostridum sp. M2/40.</title>
        <authorList>
            <person name="Wibberg D."/>
            <person name="Puehler A."/>
            <person name="Schlueter A."/>
        </authorList>
    </citation>
    <scope>NUCLEOTIDE SEQUENCE [LARGE SCALE GENOMIC DNA]</scope>
    <source>
        <strain evidence="2">M2/40</strain>
    </source>
</reference>
<sequence>MKLNLENFNEFVELKEKEIMKEYDLGTQYINIVSSPYSNIEFLKRLIDKSLEKGEKILYIGSNIYGEEIVNVKFSSYEDAIYIKDEFSLVIYDDVSLFSRYSRFEILSLISRIIKDSDIKVIAISTEAILNSVDTIYLPSVYNDNVFCEPRVIKTTIDFYEEIPNNVFEYLTYFMDSNKDVVIVIPREDKVSKVLENIVNLKGKLKYKEVSINTISETRGKNIVVTTKNNIWKLSKERCENVIVYCPKVESYHYKELLYISAMGNYGDNEGEIIFLTTKSFFYIEKACSVARKFNKMLWELDILKN</sequence>
<dbReference type="EMBL" id="HG917868">
    <property type="protein sequence ID" value="CDM69406.1"/>
    <property type="molecule type" value="Genomic_DNA"/>
</dbReference>
<evidence type="ECO:0008006" key="3">
    <source>
        <dbReference type="Google" id="ProtNLM"/>
    </source>
</evidence>
<name>W6RXN8_9CLOT</name>
<evidence type="ECO:0000313" key="1">
    <source>
        <dbReference type="EMBL" id="CDM69406.1"/>
    </source>
</evidence>
<dbReference type="OrthoDB" id="1933944at2"/>
<dbReference type="AlphaFoldDB" id="W6RXN8"/>
<dbReference type="STRING" id="1216932.CM240_2264"/>
<keyword evidence="2" id="KW-1185">Reference proteome</keyword>
<proteinExistence type="predicted"/>
<dbReference type="Proteomes" id="UP000019426">
    <property type="component" value="Chromosome M2/40_rep1"/>
</dbReference>
<dbReference type="PATRIC" id="fig|1216932.3.peg.2247"/>
<dbReference type="eggNOG" id="COG4098">
    <property type="taxonomic scope" value="Bacteria"/>
</dbReference>
<dbReference type="RefSeq" id="WP_044039183.1">
    <property type="nucleotide sequence ID" value="NZ_HG917868.1"/>
</dbReference>
<accession>W6RXN8</accession>
<protein>
    <recommendedName>
        <fullName evidence="3">Comf operon protein A, DNA transporter ATPase</fullName>
    </recommendedName>
</protein>
<dbReference type="HOGENOM" id="CLU_070757_0_0_9"/>
<evidence type="ECO:0000313" key="2">
    <source>
        <dbReference type="Proteomes" id="UP000019426"/>
    </source>
</evidence>
<dbReference type="KEGG" id="clt:CM240_2264"/>